<sequence length="242" mass="27716">MKIAPITYSYEIQDMVKRSHQLDTCFSEAEVIHYISKLAKIDIMDMYIDQYKNKVTSPVIYEAIAQAFKFHLEQVPVLTNEKIGTFEIPPSTNSKNRDSFPSQIILDLYLAHHHYHVTGDNVRTMINHYFGMNLAGIDGLGKTKISLYSKGQWLVKDEKDLFVIHTGTKDVDVKIYGTNYFMKRTGSKNLPTELQRSLTDMGYRYNPRLDAYYFSNPSGLSVSNAFKGKTINAIIEVTNALY</sequence>
<protein>
    <submittedName>
        <fullName evidence="1">Uncharacterized protein</fullName>
    </submittedName>
</protein>
<gene>
    <name evidence="1" type="ORF">SporoS204_11205</name>
</gene>
<accession>A0ABM6JX02</accession>
<proteinExistence type="predicted"/>
<dbReference type="Proteomes" id="UP000192486">
    <property type="component" value="Chromosome"/>
</dbReference>
<keyword evidence="2" id="KW-1185">Reference proteome</keyword>
<evidence type="ECO:0000313" key="2">
    <source>
        <dbReference type="Proteomes" id="UP000192486"/>
    </source>
</evidence>
<evidence type="ECO:0000313" key="1">
    <source>
        <dbReference type="EMBL" id="ARF14662.1"/>
    </source>
</evidence>
<reference evidence="1 2" key="1">
    <citation type="submission" date="2016-04" db="EMBL/GenBank/DDBJ databases">
        <title>Comparative Genomics and Epigenetics of Sporosarcina ureae.</title>
        <authorList>
            <person name="Oliver A.S."/>
            <person name="Cooper K.K."/>
        </authorList>
    </citation>
    <scope>NUCLEOTIDE SEQUENCE [LARGE SCALE GENOMIC DNA]</scope>
    <source>
        <strain evidence="1 2">S204</strain>
    </source>
</reference>
<name>A0ABM6JX02_SPOUR</name>
<dbReference type="EMBL" id="CP015108">
    <property type="protein sequence ID" value="ARF14662.1"/>
    <property type="molecule type" value="Genomic_DNA"/>
</dbReference>
<organism evidence="1 2">
    <name type="scientific">Sporosarcina ureae</name>
    <dbReference type="NCBI Taxonomy" id="1571"/>
    <lineage>
        <taxon>Bacteria</taxon>
        <taxon>Bacillati</taxon>
        <taxon>Bacillota</taxon>
        <taxon>Bacilli</taxon>
        <taxon>Bacillales</taxon>
        <taxon>Caryophanaceae</taxon>
        <taxon>Sporosarcina</taxon>
    </lineage>
</organism>
<dbReference type="RefSeq" id="WP_051210630.1">
    <property type="nucleotide sequence ID" value="NZ_CP015108.1"/>
</dbReference>